<dbReference type="EMBL" id="JACHGH010000006">
    <property type="protein sequence ID" value="MBB6453799.1"/>
    <property type="molecule type" value="Genomic_DNA"/>
</dbReference>
<evidence type="ECO:0000256" key="1">
    <source>
        <dbReference type="ARBA" id="ARBA00023015"/>
    </source>
</evidence>
<feature type="domain" description="HTH-type transcriptional regulator MT1864/Rv1816-like C-terminal" evidence="3">
    <location>
        <begin position="83"/>
        <end position="180"/>
    </location>
</feature>
<dbReference type="InterPro" id="IPR036271">
    <property type="entry name" value="Tet_transcr_reg_TetR-rel_C_sf"/>
</dbReference>
<keyword evidence="2" id="KW-0804">Transcription</keyword>
<evidence type="ECO:0000256" key="2">
    <source>
        <dbReference type="ARBA" id="ARBA00023163"/>
    </source>
</evidence>
<reference evidence="4 5" key="1">
    <citation type="submission" date="2020-08" db="EMBL/GenBank/DDBJ databases">
        <title>Genomic Encyclopedia of Type Strains, Phase IV (KMG-IV): sequencing the most valuable type-strain genomes for metagenomic binning, comparative biology and taxonomic classification.</title>
        <authorList>
            <person name="Goeker M."/>
        </authorList>
    </citation>
    <scope>NUCLEOTIDE SEQUENCE [LARGE SCALE GENOMIC DNA]</scope>
    <source>
        <strain evidence="4 5">DSM 19612</strain>
    </source>
</reference>
<dbReference type="Gene3D" id="1.10.357.10">
    <property type="entry name" value="Tetracycline Repressor, domain 2"/>
    <property type="match status" value="1"/>
</dbReference>
<gene>
    <name evidence="4" type="ORF">HNQ94_002250</name>
</gene>
<evidence type="ECO:0000313" key="4">
    <source>
        <dbReference type="EMBL" id="MBB6453799.1"/>
    </source>
</evidence>
<dbReference type="Proteomes" id="UP000581688">
    <property type="component" value="Unassembled WGS sequence"/>
</dbReference>
<dbReference type="Gene3D" id="1.10.10.60">
    <property type="entry name" value="Homeodomain-like"/>
    <property type="match status" value="1"/>
</dbReference>
<comment type="caution">
    <text evidence="4">The sequence shown here is derived from an EMBL/GenBank/DDBJ whole genome shotgun (WGS) entry which is preliminary data.</text>
</comment>
<dbReference type="InterPro" id="IPR025996">
    <property type="entry name" value="MT1864/Rv1816-like_C"/>
</dbReference>
<accession>A0A841Q5Q6</accession>
<keyword evidence="1" id="KW-0805">Transcription regulation</keyword>
<protein>
    <submittedName>
        <fullName evidence="4">AcrR family transcriptional regulator</fullName>
    </submittedName>
</protein>
<organism evidence="4 5">
    <name type="scientific">Salirhabdus euzebyi</name>
    <dbReference type="NCBI Taxonomy" id="394506"/>
    <lineage>
        <taxon>Bacteria</taxon>
        <taxon>Bacillati</taxon>
        <taxon>Bacillota</taxon>
        <taxon>Bacilli</taxon>
        <taxon>Bacillales</taxon>
        <taxon>Bacillaceae</taxon>
        <taxon>Salirhabdus</taxon>
    </lineage>
</organism>
<proteinExistence type="predicted"/>
<dbReference type="RefSeq" id="WP_174496653.1">
    <property type="nucleotide sequence ID" value="NZ_CADDWK010000008.1"/>
</dbReference>
<dbReference type="AlphaFoldDB" id="A0A841Q5Q6"/>
<keyword evidence="5" id="KW-1185">Reference proteome</keyword>
<name>A0A841Q5Q6_9BACI</name>
<dbReference type="SUPFAM" id="SSF48498">
    <property type="entry name" value="Tetracyclin repressor-like, C-terminal domain"/>
    <property type="match status" value="1"/>
</dbReference>
<evidence type="ECO:0000259" key="3">
    <source>
        <dbReference type="Pfam" id="PF13305"/>
    </source>
</evidence>
<dbReference type="SUPFAM" id="SSF46689">
    <property type="entry name" value="Homeodomain-like"/>
    <property type="match status" value="1"/>
</dbReference>
<evidence type="ECO:0000313" key="5">
    <source>
        <dbReference type="Proteomes" id="UP000581688"/>
    </source>
</evidence>
<dbReference type="InterPro" id="IPR009057">
    <property type="entry name" value="Homeodomain-like_sf"/>
</dbReference>
<dbReference type="Pfam" id="PF13305">
    <property type="entry name" value="TetR_C_33"/>
    <property type="match status" value="1"/>
</dbReference>
<sequence length="194" mass="21442">MSPRTGLSIQDLLKAAIQIADEHSVGAVTLASVAKKLEIRPPSLYNHVDGLTGLRKELSKYGLKMLYETLAFSVVGKAGDDAIRALGHAYISFARKNPGLYEAVTLIPVSDDRAIQIEADKIVTLVLKVMDYYELEERMALHYVRGLRSVLHGFSSLERNGGFGIPLDLDESVQLVLETFINGLENNKERSIEK</sequence>